<name>A0A5S3WJL7_9GAMM</name>
<dbReference type="PANTHER" id="PTHR43792">
    <property type="entry name" value="GNAT FAMILY, PUTATIVE (AFU_ORTHOLOGUE AFUA_3G00765)-RELATED-RELATED"/>
    <property type="match status" value="1"/>
</dbReference>
<proteinExistence type="predicted"/>
<evidence type="ECO:0000313" key="3">
    <source>
        <dbReference type="Proteomes" id="UP000310249"/>
    </source>
</evidence>
<dbReference type="InterPro" id="IPR051531">
    <property type="entry name" value="N-acetyltransferase"/>
</dbReference>
<dbReference type="Gene3D" id="3.40.630.30">
    <property type="match status" value="1"/>
</dbReference>
<dbReference type="InterPro" id="IPR016181">
    <property type="entry name" value="Acyl_CoA_acyltransferase"/>
</dbReference>
<feature type="domain" description="N-acetyltransferase" evidence="1">
    <location>
        <begin position="7"/>
        <end position="163"/>
    </location>
</feature>
<dbReference type="GO" id="GO:0016747">
    <property type="term" value="F:acyltransferase activity, transferring groups other than amino-acyl groups"/>
    <property type="evidence" value="ECO:0007669"/>
    <property type="project" value="InterPro"/>
</dbReference>
<reference evidence="3" key="2">
    <citation type="submission" date="2019-06" db="EMBL/GenBank/DDBJ databases">
        <title>Co-occurence of chitin degradation, pigmentation and bioactivity in marine Pseudoalteromonas.</title>
        <authorList>
            <person name="Sonnenschein E.C."/>
            <person name="Bech P.K."/>
        </authorList>
    </citation>
    <scope>NUCLEOTIDE SEQUENCE [LARGE SCALE GENOMIC DNA]</scope>
    <source>
        <strain evidence="3">S2676</strain>
    </source>
</reference>
<dbReference type="InterPro" id="IPR000182">
    <property type="entry name" value="GNAT_dom"/>
</dbReference>
<comment type="caution">
    <text evidence="2">The sequence shown here is derived from an EMBL/GenBank/DDBJ whole genome shotgun (WGS) entry which is preliminary data.</text>
</comment>
<dbReference type="Pfam" id="PF13302">
    <property type="entry name" value="Acetyltransf_3"/>
    <property type="match status" value="1"/>
</dbReference>
<dbReference type="AlphaFoldDB" id="A0A5S3WJL7"/>
<dbReference type="EMBL" id="PNCI01000041">
    <property type="protein sequence ID" value="TMP26841.1"/>
    <property type="molecule type" value="Genomic_DNA"/>
</dbReference>
<evidence type="ECO:0000259" key="1">
    <source>
        <dbReference type="PROSITE" id="PS51186"/>
    </source>
</evidence>
<accession>A0A5S3WJL7</accession>
<gene>
    <name evidence="2" type="ORF">CWB99_17235</name>
</gene>
<dbReference type="OrthoDB" id="7852312at2"/>
<organism evidence="2 3">
    <name type="scientific">Pseudoalteromonas rubra</name>
    <dbReference type="NCBI Taxonomy" id="43658"/>
    <lineage>
        <taxon>Bacteria</taxon>
        <taxon>Pseudomonadati</taxon>
        <taxon>Pseudomonadota</taxon>
        <taxon>Gammaproteobacteria</taxon>
        <taxon>Alteromonadales</taxon>
        <taxon>Pseudoalteromonadaceae</taxon>
        <taxon>Pseudoalteromonas</taxon>
    </lineage>
</organism>
<reference evidence="2 3" key="1">
    <citation type="submission" date="2018-01" db="EMBL/GenBank/DDBJ databases">
        <authorList>
            <person name="Paulsen S."/>
            <person name="Gram L.K."/>
        </authorList>
    </citation>
    <scope>NUCLEOTIDE SEQUENCE [LARGE SCALE GENOMIC DNA]</scope>
    <source>
        <strain evidence="2 3">S2676</strain>
    </source>
</reference>
<protein>
    <submittedName>
        <fullName evidence="2">N-acetyltransferase</fullName>
    </submittedName>
</protein>
<dbReference type="CDD" id="cd04301">
    <property type="entry name" value="NAT_SF"/>
    <property type="match status" value="1"/>
</dbReference>
<dbReference type="Proteomes" id="UP000310249">
    <property type="component" value="Unassembled WGS sequence"/>
</dbReference>
<evidence type="ECO:0000313" key="2">
    <source>
        <dbReference type="EMBL" id="TMP26841.1"/>
    </source>
</evidence>
<dbReference type="PANTHER" id="PTHR43792:SF1">
    <property type="entry name" value="N-ACETYLTRANSFERASE DOMAIN-CONTAINING PROTEIN"/>
    <property type="match status" value="1"/>
</dbReference>
<dbReference type="SUPFAM" id="SSF55729">
    <property type="entry name" value="Acyl-CoA N-acyltransferases (Nat)"/>
    <property type="match status" value="1"/>
</dbReference>
<keyword evidence="2" id="KW-0808">Transferase</keyword>
<dbReference type="RefSeq" id="WP_138551199.1">
    <property type="nucleotide sequence ID" value="NZ_PNCH01000018.1"/>
</dbReference>
<dbReference type="PROSITE" id="PS51186">
    <property type="entry name" value="GNAT"/>
    <property type="match status" value="1"/>
</dbReference>
<sequence length="173" mass="20146">MIETPRLLLRPLTSDDWSFFLYLHQQPQVMRFIKDLPGQDFIRGQFNRRLPRWRKQQNHWLTMVIEDRQSGTPIGLHGFLCNWVPFQQAELGFMLDPTHQGKGYAKESTKAVIEFAFNECGYHKLTATVTEGNEPSFNLLTKLGFEHEGTLKDNYLLGGKWCNDQKLGLITPY</sequence>